<feature type="binding site" evidence="1">
    <location>
        <begin position="96"/>
        <end position="99"/>
    </location>
    <ligand>
        <name>substrate</name>
    </ligand>
</feature>
<evidence type="ECO:0000313" key="3">
    <source>
        <dbReference type="Proteomes" id="UP000193648"/>
    </source>
</evidence>
<name>A0A1Y2GET6_9FUNG</name>
<dbReference type="PANTHER" id="PTHR33254">
    <property type="entry name" value="4-HYDROXY-4-METHYL-2-OXOGLUTARATE ALDOLASE 3-RELATED"/>
    <property type="match status" value="1"/>
</dbReference>
<comment type="caution">
    <text evidence="2">The sequence shown here is derived from an EMBL/GenBank/DDBJ whole genome shotgun (WGS) entry which is preliminary data.</text>
</comment>
<keyword evidence="1" id="KW-0460">Magnesium</keyword>
<evidence type="ECO:0000256" key="1">
    <source>
        <dbReference type="PIRSR" id="PIRSR605493-1"/>
    </source>
</evidence>
<dbReference type="CDD" id="cd16841">
    <property type="entry name" value="RraA_family"/>
    <property type="match status" value="1"/>
</dbReference>
<dbReference type="Gene3D" id="3.50.30.40">
    <property type="entry name" value="Ribonuclease E inhibitor RraA/RraA-like"/>
    <property type="match status" value="1"/>
</dbReference>
<comment type="cofactor">
    <cofactor evidence="1">
        <name>Mg(2+)</name>
        <dbReference type="ChEBI" id="CHEBI:18420"/>
    </cofactor>
</comment>
<dbReference type="SUPFAM" id="SSF89562">
    <property type="entry name" value="RraA-like"/>
    <property type="match status" value="1"/>
</dbReference>
<keyword evidence="1" id="KW-0479">Metal-binding</keyword>
<evidence type="ECO:0000313" key="2">
    <source>
        <dbReference type="EMBL" id="ORZ08800.1"/>
    </source>
</evidence>
<dbReference type="STRING" id="64571.A0A1Y2GET6"/>
<dbReference type="EMBL" id="MCFF01000036">
    <property type="protein sequence ID" value="ORZ08800.1"/>
    <property type="molecule type" value="Genomic_DNA"/>
</dbReference>
<dbReference type="GO" id="GO:0008948">
    <property type="term" value="F:oxaloacetate decarboxylase activity"/>
    <property type="evidence" value="ECO:0007669"/>
    <property type="project" value="TreeGrafter"/>
</dbReference>
<keyword evidence="3" id="KW-1185">Reference proteome</keyword>
<organism evidence="2 3">
    <name type="scientific">Lobosporangium transversale</name>
    <dbReference type="NCBI Taxonomy" id="64571"/>
    <lineage>
        <taxon>Eukaryota</taxon>
        <taxon>Fungi</taxon>
        <taxon>Fungi incertae sedis</taxon>
        <taxon>Mucoromycota</taxon>
        <taxon>Mortierellomycotina</taxon>
        <taxon>Mortierellomycetes</taxon>
        <taxon>Mortierellales</taxon>
        <taxon>Mortierellaceae</taxon>
        <taxon>Lobosporangium</taxon>
    </lineage>
</organism>
<dbReference type="GO" id="GO:0047443">
    <property type="term" value="F:4-hydroxy-4-methyl-2-oxoglutarate aldolase activity"/>
    <property type="evidence" value="ECO:0007669"/>
    <property type="project" value="TreeGrafter"/>
</dbReference>
<dbReference type="AlphaFoldDB" id="A0A1Y2GET6"/>
<accession>A0A1Y2GET6</accession>
<gene>
    <name evidence="2" type="ORF">BCR41DRAFT_381719</name>
</gene>
<sequence length="223" mass="23918">MASNTEKLPFYASCDVADALLALKVTNAGYIPDLHLWSPQFKAGYTRIFGPAYTVKMVPVSDTEAPKPDQHFVDAIPEGSIVCISQPSNLVNAVWGGLMTARAQIRGALGVVVDGRIRDLNEQREAGFPVFAKATSIMGAGPFTRATTLNIPITMQPNPDHPAVTIHPGDYVVADADGVVVIPKDLLSQVEAQCKKSTAVDDQCMTALKSGESIVDTFKKYRG</sequence>
<dbReference type="PANTHER" id="PTHR33254:SF4">
    <property type="entry name" value="4-HYDROXY-4-METHYL-2-OXOGLUTARATE ALDOLASE 3-RELATED"/>
    <property type="match status" value="1"/>
</dbReference>
<dbReference type="Proteomes" id="UP000193648">
    <property type="component" value="Unassembled WGS sequence"/>
</dbReference>
<reference evidence="2 3" key="1">
    <citation type="submission" date="2016-07" db="EMBL/GenBank/DDBJ databases">
        <title>Pervasive Adenine N6-methylation of Active Genes in Fungi.</title>
        <authorList>
            <consortium name="DOE Joint Genome Institute"/>
            <person name="Mondo S.J."/>
            <person name="Dannebaum R.O."/>
            <person name="Kuo R.C."/>
            <person name="Labutti K."/>
            <person name="Haridas S."/>
            <person name="Kuo A."/>
            <person name="Salamov A."/>
            <person name="Ahrendt S.R."/>
            <person name="Lipzen A."/>
            <person name="Sullivan W."/>
            <person name="Andreopoulos W.B."/>
            <person name="Clum A."/>
            <person name="Lindquist E."/>
            <person name="Daum C."/>
            <person name="Ramamoorthy G.K."/>
            <person name="Gryganskyi A."/>
            <person name="Culley D."/>
            <person name="Magnuson J.K."/>
            <person name="James T.Y."/>
            <person name="O'Malley M.A."/>
            <person name="Stajich J.E."/>
            <person name="Spatafora J.W."/>
            <person name="Visel A."/>
            <person name="Grigoriev I.V."/>
        </authorList>
    </citation>
    <scope>NUCLEOTIDE SEQUENCE [LARGE SCALE GENOMIC DNA]</scope>
    <source>
        <strain evidence="2 3">NRRL 3116</strain>
    </source>
</reference>
<dbReference type="GO" id="GO:0046872">
    <property type="term" value="F:metal ion binding"/>
    <property type="evidence" value="ECO:0007669"/>
    <property type="project" value="UniProtKB-KW"/>
</dbReference>
<proteinExistence type="predicted"/>
<protein>
    <submittedName>
        <fullName evidence="2">RraA-like protein</fullName>
    </submittedName>
</protein>
<dbReference type="InterPro" id="IPR036704">
    <property type="entry name" value="RraA/RraA-like_sf"/>
</dbReference>
<dbReference type="Pfam" id="PF03737">
    <property type="entry name" value="RraA-like"/>
    <property type="match status" value="1"/>
</dbReference>
<dbReference type="InParanoid" id="A0A1Y2GET6"/>
<dbReference type="InterPro" id="IPR005493">
    <property type="entry name" value="RraA/RraA-like"/>
</dbReference>
<feature type="binding site" evidence="1">
    <location>
        <position position="118"/>
    </location>
    <ligand>
        <name>substrate</name>
    </ligand>
</feature>
<feature type="binding site" evidence="1">
    <location>
        <position position="119"/>
    </location>
    <ligand>
        <name>Mg(2+)</name>
        <dbReference type="ChEBI" id="CHEBI:18420"/>
    </ligand>
</feature>
<dbReference type="RefSeq" id="XP_021878583.1">
    <property type="nucleotide sequence ID" value="XM_022027321.1"/>
</dbReference>
<dbReference type="GeneID" id="33569164"/>
<dbReference type="OrthoDB" id="1476984at2759"/>